<proteinExistence type="predicted"/>
<dbReference type="InterPro" id="IPR013087">
    <property type="entry name" value="Znf_C2H2_type"/>
</dbReference>
<evidence type="ECO:0000256" key="6">
    <source>
        <dbReference type="ARBA" id="ARBA00023242"/>
    </source>
</evidence>
<dbReference type="FunFam" id="3.30.160.60:FF:000100">
    <property type="entry name" value="Zinc finger 45-like"/>
    <property type="match status" value="1"/>
</dbReference>
<dbReference type="GO" id="GO:0008270">
    <property type="term" value="F:zinc ion binding"/>
    <property type="evidence" value="ECO:0007669"/>
    <property type="project" value="UniProtKB-KW"/>
</dbReference>
<evidence type="ECO:0000256" key="1">
    <source>
        <dbReference type="ARBA" id="ARBA00004123"/>
    </source>
</evidence>
<dbReference type="SUPFAM" id="SSF57667">
    <property type="entry name" value="beta-beta-alpha zinc fingers"/>
    <property type="match status" value="1"/>
</dbReference>
<evidence type="ECO:0000256" key="7">
    <source>
        <dbReference type="PROSITE-ProRule" id="PRU00042"/>
    </source>
</evidence>
<evidence type="ECO:0000259" key="9">
    <source>
        <dbReference type="PROSITE" id="PS50157"/>
    </source>
</evidence>
<dbReference type="SMART" id="SM00355">
    <property type="entry name" value="ZnF_C2H2"/>
    <property type="match status" value="3"/>
</dbReference>
<reference evidence="10" key="1">
    <citation type="submission" date="2025-08" db="UniProtKB">
        <authorList>
            <consortium name="Ensembl"/>
        </authorList>
    </citation>
    <scope>IDENTIFICATION</scope>
</reference>
<dbReference type="Gene3D" id="3.30.160.60">
    <property type="entry name" value="Classic Zinc Finger"/>
    <property type="match status" value="2"/>
</dbReference>
<dbReference type="Pfam" id="PF00096">
    <property type="entry name" value="zf-C2H2"/>
    <property type="match status" value="1"/>
</dbReference>
<dbReference type="GO" id="GO:0000981">
    <property type="term" value="F:DNA-binding transcription factor activity, RNA polymerase II-specific"/>
    <property type="evidence" value="ECO:0007669"/>
    <property type="project" value="TreeGrafter"/>
</dbReference>
<evidence type="ECO:0000256" key="2">
    <source>
        <dbReference type="ARBA" id="ARBA00022723"/>
    </source>
</evidence>
<keyword evidence="2" id="KW-0479">Metal-binding</keyword>
<dbReference type="InterPro" id="IPR036236">
    <property type="entry name" value="Znf_C2H2_sf"/>
</dbReference>
<name>A0A8C6V4U4_9GOBI</name>
<evidence type="ECO:0000313" key="10">
    <source>
        <dbReference type="Ensembl" id="ENSNMLP00000044799.1"/>
    </source>
</evidence>
<feature type="domain" description="C2H2-type" evidence="9">
    <location>
        <begin position="158"/>
        <end position="186"/>
    </location>
</feature>
<dbReference type="GO" id="GO:0005634">
    <property type="term" value="C:nucleus"/>
    <property type="evidence" value="ECO:0007669"/>
    <property type="project" value="UniProtKB-SubCell"/>
</dbReference>
<accession>A0A8C6V4U4</accession>
<dbReference type="Ensembl" id="ENSNMLT00000049725.1">
    <property type="protein sequence ID" value="ENSNMLP00000044799.1"/>
    <property type="gene ID" value="ENSNMLG00000027086.1"/>
</dbReference>
<evidence type="ECO:0000313" key="11">
    <source>
        <dbReference type="Proteomes" id="UP000694523"/>
    </source>
</evidence>
<sequence length="244" mass="27438">MTPIGDTGEAVEEFLHITETGETCVTEIKTNQLSKPNISAEPLLIIHSPPRTSSMNRDSHLCPGTSGLRLLRTTSSRWDRTSLLTPLSLSSCRPPWAKKDSPTTPTLLKVIKTEPSDDEQYVSSQAKGPSCPICVNRHFRGINKLVRHMRSHTQEKPYTCLICHVGFSQTYHLLRHMRRQHNAGEHVCSLCGITFESAMDLQEHKSCTRPKPCHARSAQRYAPVRTRSQATSRHTAKSHPVRRS</sequence>
<reference evidence="10" key="2">
    <citation type="submission" date="2025-09" db="UniProtKB">
        <authorList>
            <consortium name="Ensembl"/>
        </authorList>
    </citation>
    <scope>IDENTIFICATION</scope>
</reference>
<keyword evidence="4 7" id="KW-0863">Zinc-finger</keyword>
<feature type="region of interest" description="Disordered" evidence="8">
    <location>
        <begin position="208"/>
        <end position="244"/>
    </location>
</feature>
<dbReference type="PANTHER" id="PTHR24394">
    <property type="entry name" value="ZINC FINGER PROTEIN"/>
    <property type="match status" value="1"/>
</dbReference>
<feature type="domain" description="C2H2-type" evidence="9">
    <location>
        <begin position="129"/>
        <end position="157"/>
    </location>
</feature>
<evidence type="ECO:0000256" key="3">
    <source>
        <dbReference type="ARBA" id="ARBA00022737"/>
    </source>
</evidence>
<dbReference type="PANTHER" id="PTHR24394:SF44">
    <property type="entry name" value="ZINC FINGER PROTEIN 271-LIKE"/>
    <property type="match status" value="1"/>
</dbReference>
<dbReference type="Proteomes" id="UP000694523">
    <property type="component" value="Unplaced"/>
</dbReference>
<comment type="subcellular location">
    <subcellularLocation>
        <location evidence="1">Nucleus</location>
    </subcellularLocation>
</comment>
<keyword evidence="6" id="KW-0539">Nucleus</keyword>
<dbReference type="PROSITE" id="PS50157">
    <property type="entry name" value="ZINC_FINGER_C2H2_2"/>
    <property type="match status" value="2"/>
</dbReference>
<keyword evidence="11" id="KW-1185">Reference proteome</keyword>
<dbReference type="PROSITE" id="PS00028">
    <property type="entry name" value="ZINC_FINGER_C2H2_1"/>
    <property type="match status" value="1"/>
</dbReference>
<organism evidence="10 11">
    <name type="scientific">Neogobius melanostomus</name>
    <name type="common">round goby</name>
    <dbReference type="NCBI Taxonomy" id="47308"/>
    <lineage>
        <taxon>Eukaryota</taxon>
        <taxon>Metazoa</taxon>
        <taxon>Chordata</taxon>
        <taxon>Craniata</taxon>
        <taxon>Vertebrata</taxon>
        <taxon>Euteleostomi</taxon>
        <taxon>Actinopterygii</taxon>
        <taxon>Neopterygii</taxon>
        <taxon>Teleostei</taxon>
        <taxon>Neoteleostei</taxon>
        <taxon>Acanthomorphata</taxon>
        <taxon>Gobiaria</taxon>
        <taxon>Gobiiformes</taxon>
        <taxon>Gobioidei</taxon>
        <taxon>Gobiidae</taxon>
        <taxon>Benthophilinae</taxon>
        <taxon>Neogobiini</taxon>
        <taxon>Neogobius</taxon>
    </lineage>
</organism>
<feature type="compositionally biased region" description="Basic residues" evidence="8">
    <location>
        <begin position="234"/>
        <end position="244"/>
    </location>
</feature>
<evidence type="ECO:0000256" key="8">
    <source>
        <dbReference type="SAM" id="MobiDB-lite"/>
    </source>
</evidence>
<evidence type="ECO:0000256" key="4">
    <source>
        <dbReference type="ARBA" id="ARBA00022771"/>
    </source>
</evidence>
<evidence type="ECO:0000256" key="5">
    <source>
        <dbReference type="ARBA" id="ARBA00022833"/>
    </source>
</evidence>
<protein>
    <recommendedName>
        <fullName evidence="9">C2H2-type domain-containing protein</fullName>
    </recommendedName>
</protein>
<keyword evidence="3" id="KW-0677">Repeat</keyword>
<keyword evidence="5" id="KW-0862">Zinc</keyword>
<dbReference type="AlphaFoldDB" id="A0A8C6V4U4"/>